<keyword evidence="2" id="KW-0521">NADP</keyword>
<dbReference type="AlphaFoldDB" id="A0A1R3RH62"/>
<protein>
    <recommendedName>
        <fullName evidence="8">Short-chain dehydrogenase</fullName>
    </recommendedName>
</protein>
<dbReference type="GO" id="GO:0006633">
    <property type="term" value="P:fatty acid biosynthetic process"/>
    <property type="evidence" value="ECO:0007669"/>
    <property type="project" value="TreeGrafter"/>
</dbReference>
<dbReference type="VEuPathDB" id="FungiDB:ASPCADRAFT_7297"/>
<reference evidence="6" key="1">
    <citation type="submission" date="2016-12" db="EMBL/GenBank/DDBJ databases">
        <authorList>
            <consortium name="DOE Joint Genome Institute"/>
            <person name="Riley R."/>
            <person name="Kuo A."/>
            <person name="Sun H."/>
            <person name="Pangilinan J."/>
            <person name="Culley D."/>
            <person name="Salamov A."/>
            <person name="Magnuson J."/>
            <person name="Bruno K."/>
            <person name="Henrissat B."/>
            <person name="Berka R."/>
            <person name="Tsang A."/>
            <person name="Barry K."/>
            <person name="lapidus A."/>
            <person name="Martin J."/>
            <person name="Lindquist E."/>
            <person name="Wang Z."/>
            <person name="Baker S."/>
            <person name="Grigoriev I."/>
            <person name="Nordberg H.P."/>
            <person name="Cantor M.N."/>
            <person name="Hua S.X."/>
        </authorList>
    </citation>
    <scope>NUCLEOTIDE SEQUENCE [LARGE SCALE GENOMIC DNA]</scope>
    <source>
        <strain evidence="6">ITEM 5010</strain>
    </source>
</reference>
<accession>A0A1R3RH62</accession>
<name>A0A1R3RH62_ASPC5</name>
<evidence type="ECO:0000256" key="4">
    <source>
        <dbReference type="ARBA" id="ARBA00023308"/>
    </source>
</evidence>
<dbReference type="PANTHER" id="PTHR42760:SF83">
    <property type="entry name" value="(3R)-3-HYDROXYACYL-COA DEHYDROGENASE"/>
    <property type="match status" value="1"/>
</dbReference>
<reference evidence="7" key="2">
    <citation type="journal article" date="2017" name="Genome Biol.">
        <title>Comparative genomics reveals high biological diversity and specific adaptations in the industrially and medically important fungal genus Aspergillus.</title>
        <authorList>
            <person name="de Vries R.P."/>
            <person name="Riley R."/>
            <person name="Wiebenga A."/>
            <person name="Aguilar-Osorio G."/>
            <person name="Amillis S."/>
            <person name="Uchima C.A."/>
            <person name="Anderluh G."/>
            <person name="Asadollahi M."/>
            <person name="Askin M."/>
            <person name="Barry K."/>
            <person name="Battaglia E."/>
            <person name="Bayram O."/>
            <person name="Benocci T."/>
            <person name="Braus-Stromeyer S.A."/>
            <person name="Caldana C."/>
            <person name="Canovas D."/>
            <person name="Cerqueira G.C."/>
            <person name="Chen F."/>
            <person name="Chen W."/>
            <person name="Choi C."/>
            <person name="Clum A."/>
            <person name="Dos Santos R.A."/>
            <person name="Damasio A.R."/>
            <person name="Diallinas G."/>
            <person name="Emri T."/>
            <person name="Fekete E."/>
            <person name="Flipphi M."/>
            <person name="Freyberg S."/>
            <person name="Gallo A."/>
            <person name="Gournas C."/>
            <person name="Habgood R."/>
            <person name="Hainaut M."/>
            <person name="Harispe M.L."/>
            <person name="Henrissat B."/>
            <person name="Hilden K.S."/>
            <person name="Hope R."/>
            <person name="Hossain A."/>
            <person name="Karabika E."/>
            <person name="Karaffa L."/>
            <person name="Karanyi Z."/>
            <person name="Krasevec N."/>
            <person name="Kuo A."/>
            <person name="Kusch H."/>
            <person name="LaButti K."/>
            <person name="Lagendijk E.L."/>
            <person name="Lapidus A."/>
            <person name="Levasseur A."/>
            <person name="Lindquist E."/>
            <person name="Lipzen A."/>
            <person name="Logrieco A.F."/>
            <person name="MacCabe A."/>
            <person name="Maekelae M.R."/>
            <person name="Malavazi I."/>
            <person name="Melin P."/>
            <person name="Meyer V."/>
            <person name="Mielnichuk N."/>
            <person name="Miskei M."/>
            <person name="Molnar A.P."/>
            <person name="Mule G."/>
            <person name="Ngan C.Y."/>
            <person name="Orejas M."/>
            <person name="Orosz E."/>
            <person name="Ouedraogo J.P."/>
            <person name="Overkamp K.M."/>
            <person name="Park H.-S."/>
            <person name="Perrone G."/>
            <person name="Piumi F."/>
            <person name="Punt P.J."/>
            <person name="Ram A.F."/>
            <person name="Ramon A."/>
            <person name="Rauscher S."/>
            <person name="Record E."/>
            <person name="Riano-Pachon D.M."/>
            <person name="Robert V."/>
            <person name="Roehrig J."/>
            <person name="Ruller R."/>
            <person name="Salamov A."/>
            <person name="Salih N.S."/>
            <person name="Samson R.A."/>
            <person name="Sandor E."/>
            <person name="Sanguinetti M."/>
            <person name="Schuetze T."/>
            <person name="Sepcic K."/>
            <person name="Shelest E."/>
            <person name="Sherlock G."/>
            <person name="Sophianopoulou V."/>
            <person name="Squina F.M."/>
            <person name="Sun H."/>
            <person name="Susca A."/>
            <person name="Todd R.B."/>
            <person name="Tsang A."/>
            <person name="Unkles S.E."/>
            <person name="van de Wiele N."/>
            <person name="van Rossen-Uffink D."/>
            <person name="Oliveira J.V."/>
            <person name="Vesth T.C."/>
            <person name="Visser J."/>
            <person name="Yu J.-H."/>
            <person name="Zhou M."/>
            <person name="Andersen M.R."/>
            <person name="Archer D.B."/>
            <person name="Baker S.E."/>
            <person name="Benoit I."/>
            <person name="Brakhage A.A."/>
            <person name="Braus G.H."/>
            <person name="Fischer R."/>
            <person name="Frisvad J.C."/>
            <person name="Goldman G.H."/>
            <person name="Houbraken J."/>
            <person name="Oakley B."/>
            <person name="Pocsi I."/>
            <person name="Scazzocchio C."/>
            <person name="Seiboth B."/>
            <person name="vanKuyk P.A."/>
            <person name="Wortman J."/>
            <person name="Dyer P.S."/>
            <person name="Grigoriev I.V."/>
        </authorList>
    </citation>
    <scope>NUCLEOTIDE SEQUENCE [LARGE SCALE GENOMIC DNA]</scope>
    <source>
        <strain evidence="7">ITEM 5010</strain>
    </source>
</reference>
<dbReference type="OMA" id="WEVANVI"/>
<evidence type="ECO:0000256" key="2">
    <source>
        <dbReference type="ARBA" id="ARBA00022857"/>
    </source>
</evidence>
<keyword evidence="7" id="KW-1185">Reference proteome</keyword>
<dbReference type="OrthoDB" id="1669814at2759"/>
<dbReference type="PANTHER" id="PTHR42760">
    <property type="entry name" value="SHORT-CHAIN DEHYDROGENASES/REDUCTASES FAMILY MEMBER"/>
    <property type="match status" value="1"/>
</dbReference>
<dbReference type="SUPFAM" id="SSF51735">
    <property type="entry name" value="NAD(P)-binding Rossmann-fold domains"/>
    <property type="match status" value="1"/>
</dbReference>
<dbReference type="InterPro" id="IPR002347">
    <property type="entry name" value="SDR_fam"/>
</dbReference>
<dbReference type="PRINTS" id="PR00080">
    <property type="entry name" value="SDRFAMILY"/>
</dbReference>
<dbReference type="Gene3D" id="3.40.50.720">
    <property type="entry name" value="NAD(P)-binding Rossmann-like Domain"/>
    <property type="match status" value="1"/>
</dbReference>
<dbReference type="PRINTS" id="PR00081">
    <property type="entry name" value="GDHRDH"/>
</dbReference>
<dbReference type="EMBL" id="KV907503">
    <property type="protein sequence ID" value="OOF93808.1"/>
    <property type="molecule type" value="Genomic_DNA"/>
</dbReference>
<evidence type="ECO:0000313" key="7">
    <source>
        <dbReference type="Proteomes" id="UP000188318"/>
    </source>
</evidence>
<dbReference type="STRING" id="602072.A0A1R3RH62"/>
<evidence type="ECO:0000256" key="1">
    <source>
        <dbReference type="ARBA" id="ARBA00006484"/>
    </source>
</evidence>
<evidence type="ECO:0000313" key="5">
    <source>
        <dbReference type="EMBL" id="OOF93721.1"/>
    </source>
</evidence>
<evidence type="ECO:0000313" key="6">
    <source>
        <dbReference type="EMBL" id="OOF93808.1"/>
    </source>
</evidence>
<evidence type="ECO:0000256" key="3">
    <source>
        <dbReference type="ARBA" id="ARBA00023002"/>
    </source>
</evidence>
<keyword evidence="3" id="KW-0560">Oxidoreductase</keyword>
<dbReference type="Pfam" id="PF13561">
    <property type="entry name" value="adh_short_C2"/>
    <property type="match status" value="1"/>
</dbReference>
<comment type="similarity">
    <text evidence="1">Belongs to the short-chain dehydrogenases/reductases (SDR) family.</text>
</comment>
<dbReference type="InterPro" id="IPR036291">
    <property type="entry name" value="NAD(P)-bd_dom_sf"/>
</dbReference>
<dbReference type="GO" id="GO:0048038">
    <property type="term" value="F:quinone binding"/>
    <property type="evidence" value="ECO:0007669"/>
    <property type="project" value="TreeGrafter"/>
</dbReference>
<dbReference type="GO" id="GO:0016616">
    <property type="term" value="F:oxidoreductase activity, acting on the CH-OH group of donors, NAD or NADP as acceptor"/>
    <property type="evidence" value="ECO:0007669"/>
    <property type="project" value="TreeGrafter"/>
</dbReference>
<evidence type="ECO:0008006" key="8">
    <source>
        <dbReference type="Google" id="ProtNLM"/>
    </source>
</evidence>
<organism evidence="6 7">
    <name type="scientific">Aspergillus carbonarius (strain ITEM 5010)</name>
    <dbReference type="NCBI Taxonomy" id="602072"/>
    <lineage>
        <taxon>Eukaryota</taxon>
        <taxon>Fungi</taxon>
        <taxon>Dikarya</taxon>
        <taxon>Ascomycota</taxon>
        <taxon>Pezizomycotina</taxon>
        <taxon>Eurotiomycetes</taxon>
        <taxon>Eurotiomycetidae</taxon>
        <taxon>Eurotiales</taxon>
        <taxon>Aspergillaceae</taxon>
        <taxon>Aspergillus</taxon>
        <taxon>Aspergillus subgen. Circumdati</taxon>
    </lineage>
</organism>
<proteinExistence type="inferred from homology"/>
<sequence>MPLPQLLVGKVAAITGGLTGIGRAIALDYLRHGAKVAVNHLGGPKEEPLIEAMHKDVSEITGNDNENRFLLVAGDITQPETGRDFVAKAVEAFGRLDVFVSNAGVCKFEEFLEVDPPLLGHTVNTNLSGAFWATQAAARQMALVQSPPGGSVIGISSISALVGGGQQTHYTPTKAGVLSLMQSCAVALGKYGIRCNALLPGTIRTQLNDEDMSDPVKRTYMEGRIPLGRLGQPPDLAGPAVFLACEELSSYVTGAQILVDGGLFVNLQ</sequence>
<dbReference type="FunFam" id="3.40.50.720:FF:000417">
    <property type="entry name" value="Glucose 1-dehydrogenase, putative"/>
    <property type="match status" value="1"/>
</dbReference>
<dbReference type="CDD" id="cd05233">
    <property type="entry name" value="SDR_c"/>
    <property type="match status" value="1"/>
</dbReference>
<dbReference type="Proteomes" id="UP000188318">
    <property type="component" value="Unassembled WGS sequence"/>
</dbReference>
<dbReference type="EMBL" id="KV907503">
    <property type="protein sequence ID" value="OOF93721.1"/>
    <property type="molecule type" value="Genomic_DNA"/>
</dbReference>
<gene>
    <name evidence="5" type="ORF">ASPCADRAFT_7204</name>
    <name evidence="6" type="ORF">ASPCADRAFT_7297</name>
</gene>
<dbReference type="GO" id="GO:0019301">
    <property type="term" value="P:rhamnose catabolic process"/>
    <property type="evidence" value="ECO:0007669"/>
    <property type="project" value="UniProtKB-ARBA"/>
</dbReference>
<keyword evidence="4" id="KW-0684">Rhamnose metabolism</keyword>
<dbReference type="VEuPathDB" id="FungiDB:ASPCADRAFT_7204"/>